<feature type="domain" description="Glyoxalase/fosfomycin resistance/dioxygenase" evidence="1">
    <location>
        <begin position="9"/>
        <end position="115"/>
    </location>
</feature>
<evidence type="ECO:0000313" key="3">
    <source>
        <dbReference type="Proteomes" id="UP001165263"/>
    </source>
</evidence>
<name>A0ABT2C5E0_9BURK</name>
<dbReference type="Proteomes" id="UP001165263">
    <property type="component" value="Unassembled WGS sequence"/>
</dbReference>
<evidence type="ECO:0000259" key="1">
    <source>
        <dbReference type="Pfam" id="PF00903"/>
    </source>
</evidence>
<dbReference type="InterPro" id="IPR029068">
    <property type="entry name" value="Glyas_Bleomycin-R_OHBP_Dase"/>
</dbReference>
<sequence length="138" mass="16033">MLTMIRIKIIIPVSDYEKVNRYYKDVLEFELQDDLFFLPNGARDVALKLLIVDAASRETSSHRRHFPIFSFVIHSNFLSYCDNLMSRGAVFESVISHPGGYYARLSDPEGNQFEIECENFDEINGAPDPSNWPVYKRY</sequence>
<evidence type="ECO:0000313" key="2">
    <source>
        <dbReference type="EMBL" id="MCS0631879.1"/>
    </source>
</evidence>
<dbReference type="InterPro" id="IPR004360">
    <property type="entry name" value="Glyas_Fos-R_dOase_dom"/>
</dbReference>
<keyword evidence="3" id="KW-1185">Reference proteome</keyword>
<proteinExistence type="predicted"/>
<gene>
    <name evidence="2" type="ORF">NX786_21340</name>
</gene>
<dbReference type="Gene3D" id="3.10.180.10">
    <property type="entry name" value="2,3-Dihydroxybiphenyl 1,2-Dioxygenase, domain 1"/>
    <property type="match status" value="1"/>
</dbReference>
<organism evidence="2 3">
    <name type="scientific">Telluria mixta</name>
    <dbReference type="NCBI Taxonomy" id="34071"/>
    <lineage>
        <taxon>Bacteria</taxon>
        <taxon>Pseudomonadati</taxon>
        <taxon>Pseudomonadota</taxon>
        <taxon>Betaproteobacteria</taxon>
        <taxon>Burkholderiales</taxon>
        <taxon>Oxalobacteraceae</taxon>
        <taxon>Telluria group</taxon>
        <taxon>Telluria</taxon>
    </lineage>
</organism>
<dbReference type="Pfam" id="PF00903">
    <property type="entry name" value="Glyoxalase"/>
    <property type="match status" value="1"/>
</dbReference>
<dbReference type="SUPFAM" id="SSF54593">
    <property type="entry name" value="Glyoxalase/Bleomycin resistance protein/Dihydroxybiphenyl dioxygenase"/>
    <property type="match status" value="1"/>
</dbReference>
<accession>A0ABT2C5E0</accession>
<protein>
    <submittedName>
        <fullName evidence="2">VOC family protein</fullName>
    </submittedName>
</protein>
<dbReference type="EMBL" id="JANUHC010000008">
    <property type="protein sequence ID" value="MCS0631879.1"/>
    <property type="molecule type" value="Genomic_DNA"/>
</dbReference>
<reference evidence="2" key="1">
    <citation type="submission" date="2022-08" db="EMBL/GenBank/DDBJ databases">
        <title>Reclassification of Massilia species as members of the genera Telluria, Duganella, Pseudoduganella, Mokoshia gen. nov. and Zemynaea gen. nov. using orthogonal and non-orthogonal genome-based approaches.</title>
        <authorList>
            <person name="Bowman J.P."/>
        </authorList>
    </citation>
    <scope>NUCLEOTIDE SEQUENCE</scope>
    <source>
        <strain evidence="2">LMG 11547</strain>
    </source>
</reference>
<comment type="caution">
    <text evidence="2">The sequence shown here is derived from an EMBL/GenBank/DDBJ whole genome shotgun (WGS) entry which is preliminary data.</text>
</comment>